<dbReference type="InterPro" id="IPR019594">
    <property type="entry name" value="Glu/Gly-bd"/>
</dbReference>
<evidence type="ECO:0000256" key="13">
    <source>
        <dbReference type="RuleBase" id="RU003909"/>
    </source>
</evidence>
<sequence>MSGWVAYIKTLTDSCNVICRAAIVGLNDGGSVWARTEGDKEFKATESELKKFVGLFDNLDSVPETGADLEGVHYIVPRTEENLIFGKKDKSGFFAAKTKSAVLIAIYEGEAAAGADVRGAIESLAKFLEEAGSHAGQMVKAFAHKLMLPAIQIHHSPWNETMDCSLDLLEEDNYLHLIPGFVVFDNIIPELIYALNMIENLMYDWRRPFTAFHVRFEKMLPNLSSASMHIKQLADKTKYNIFIVASAKAAELYIHASIHHFESHDFRRFIVLSRDTAPFKCEQCFSADLFWIQMTSNGRVQTLRAFNDFLKQEELESFWNYRSPLPSFEEIRASFCLDTISLAFDFFLKNNYFNLTNIIHKAKNKNFSKTLKTNLPSFYPNTSDPQIKEKIGLKQLILDKSPQECCEFGYYELYFGVCYYQVVTTIILKMERHIQEPDVDYAKFIANWSLSEGIAPFYSEGLDVNVRKLNHYRIATIIQEPFVQFVPEHPSTISLEKPRPCASEEPVRLITGQLVEGYCIDMLKMLKLALNFTFDLYLVEDGKFGSVDESGRWDGLVGELVIGRAEMAIGPIILAERENDIDFTVPFYDLVDFFNLNQGGGEAPKNVSGRLVAATWGLDDLAKQYKIEYAPLKGGATETYFRRMAEIEEQFYNIWKQMSLNESLDSRDRSKLAVWDYPVSDKFTNMWRFMQESRLPQTVDDAIDRVLNSERGFAFIGDAMEIKYATLTNCRLQQVILAGICISMLCLLGEYIYYSRLRNTNGMKETSKHLAQITRGLGCLGALTSPKKERKDKQCQQFSNSAFNVD</sequence>
<dbReference type="Pfam" id="PF10613">
    <property type="entry name" value="Lig_chan-Glu_bd"/>
    <property type="match status" value="1"/>
</dbReference>
<evidence type="ECO:0000259" key="15">
    <source>
        <dbReference type="SMART" id="SM00079"/>
    </source>
</evidence>
<evidence type="ECO:0000256" key="11">
    <source>
        <dbReference type="ARBA" id="ARBA00023286"/>
    </source>
</evidence>
<keyword evidence="13" id="KW-0009">Actin-binding</keyword>
<evidence type="ECO:0000256" key="2">
    <source>
        <dbReference type="ARBA" id="ARBA00008685"/>
    </source>
</evidence>
<dbReference type="FunFam" id="3.40.190.10:FF:000210">
    <property type="entry name" value="Glutamate receptor ionotropic, kainate 1"/>
    <property type="match status" value="1"/>
</dbReference>
<dbReference type="Gene3D" id="3.30.450.30">
    <property type="entry name" value="Dynein light chain 2a, cytoplasmic"/>
    <property type="match status" value="1"/>
</dbReference>
<keyword evidence="9" id="KW-0675">Receptor</keyword>
<proteinExistence type="inferred from homology"/>
<keyword evidence="7" id="KW-0406">Ion transport</keyword>
<dbReference type="AlphaFoldDB" id="A0A915P2K7"/>
<dbReference type="SUPFAM" id="SSF55770">
    <property type="entry name" value="Profilin (actin-binding protein)"/>
    <property type="match status" value="1"/>
</dbReference>
<evidence type="ECO:0000256" key="8">
    <source>
        <dbReference type="ARBA" id="ARBA00023136"/>
    </source>
</evidence>
<evidence type="ECO:0000256" key="12">
    <source>
        <dbReference type="ARBA" id="ARBA00023303"/>
    </source>
</evidence>
<keyword evidence="11" id="KW-1071">Ligand-gated ion channel</keyword>
<keyword evidence="8 14" id="KW-0472">Membrane</keyword>
<evidence type="ECO:0000256" key="3">
    <source>
        <dbReference type="ARBA" id="ARBA00010058"/>
    </source>
</evidence>
<organism evidence="17 18">
    <name type="scientific">Meloidogyne floridensis</name>
    <dbReference type="NCBI Taxonomy" id="298350"/>
    <lineage>
        <taxon>Eukaryota</taxon>
        <taxon>Metazoa</taxon>
        <taxon>Ecdysozoa</taxon>
        <taxon>Nematoda</taxon>
        <taxon>Chromadorea</taxon>
        <taxon>Rhabditida</taxon>
        <taxon>Tylenchina</taxon>
        <taxon>Tylenchomorpha</taxon>
        <taxon>Tylenchoidea</taxon>
        <taxon>Meloidogynidae</taxon>
        <taxon>Meloidogyninae</taxon>
        <taxon>Meloidogyne</taxon>
    </lineage>
</organism>
<evidence type="ECO:0000313" key="18">
    <source>
        <dbReference type="WBParaSite" id="scf7180000422055.g8194"/>
    </source>
</evidence>
<dbReference type="SMART" id="SM00392">
    <property type="entry name" value="PROF"/>
    <property type="match status" value="1"/>
</dbReference>
<dbReference type="PANTHER" id="PTHR18966">
    <property type="entry name" value="IONOTROPIC GLUTAMATE RECEPTOR"/>
    <property type="match status" value="1"/>
</dbReference>
<dbReference type="InterPro" id="IPR048278">
    <property type="entry name" value="PFN"/>
</dbReference>
<dbReference type="InterPro" id="IPR015683">
    <property type="entry name" value="Ionotropic_Glu_rcpt"/>
</dbReference>
<dbReference type="GO" id="GO:0015276">
    <property type="term" value="F:ligand-gated monoatomic ion channel activity"/>
    <property type="evidence" value="ECO:0007669"/>
    <property type="project" value="InterPro"/>
</dbReference>
<dbReference type="WBParaSite" id="scf7180000422055.g8194">
    <property type="protein sequence ID" value="scf7180000422055.g8194"/>
    <property type="gene ID" value="scf7180000422055.g8194"/>
</dbReference>
<comment type="similarity">
    <text evidence="3 13">Belongs to the profilin family.</text>
</comment>
<keyword evidence="4" id="KW-0813">Transport</keyword>
<comment type="subcellular location">
    <subcellularLocation>
        <location evidence="1">Membrane</location>
        <topology evidence="1">Multi-pass membrane protein</topology>
    </subcellularLocation>
</comment>
<dbReference type="SMART" id="SM00079">
    <property type="entry name" value="PBPe"/>
    <property type="match status" value="1"/>
</dbReference>
<keyword evidence="12" id="KW-0407">Ion channel</keyword>
<evidence type="ECO:0000256" key="4">
    <source>
        <dbReference type="ARBA" id="ARBA00022448"/>
    </source>
</evidence>
<keyword evidence="10" id="KW-0325">Glycoprotein</keyword>
<evidence type="ECO:0000256" key="7">
    <source>
        <dbReference type="ARBA" id="ARBA00023065"/>
    </source>
</evidence>
<dbReference type="SMART" id="SM00918">
    <property type="entry name" value="Lig_chan-Glu_bd"/>
    <property type="match status" value="1"/>
</dbReference>
<dbReference type="GO" id="GO:0003779">
    <property type="term" value="F:actin binding"/>
    <property type="evidence" value="ECO:0007669"/>
    <property type="project" value="UniProtKB-KW"/>
</dbReference>
<dbReference type="GO" id="GO:0016020">
    <property type="term" value="C:membrane"/>
    <property type="evidence" value="ECO:0007669"/>
    <property type="project" value="UniProtKB-SubCell"/>
</dbReference>
<name>A0A915P2K7_9BILA</name>
<dbReference type="CDD" id="cd00148">
    <property type="entry name" value="PROF"/>
    <property type="match status" value="1"/>
</dbReference>
<dbReference type="Gene3D" id="3.40.190.10">
    <property type="entry name" value="Periplasmic binding protein-like II"/>
    <property type="match status" value="3"/>
</dbReference>
<dbReference type="Pfam" id="PF00235">
    <property type="entry name" value="Profilin"/>
    <property type="match status" value="1"/>
</dbReference>
<keyword evidence="17" id="KW-1185">Reference proteome</keyword>
<dbReference type="InterPro" id="IPR001320">
    <property type="entry name" value="Iontro_rcpt_C"/>
</dbReference>
<evidence type="ECO:0000259" key="16">
    <source>
        <dbReference type="SMART" id="SM00918"/>
    </source>
</evidence>
<keyword evidence="5 14" id="KW-0812">Transmembrane</keyword>
<feature type="domain" description="Ionotropic glutamate receptor C-terminal" evidence="15">
    <location>
        <begin position="471"/>
        <end position="759"/>
    </location>
</feature>
<dbReference type="InterPro" id="IPR005455">
    <property type="entry name" value="PFN_euk"/>
</dbReference>
<dbReference type="SUPFAM" id="SSF53850">
    <property type="entry name" value="Periplasmic binding protein-like II"/>
    <property type="match status" value="1"/>
</dbReference>
<dbReference type="InterPro" id="IPR036140">
    <property type="entry name" value="PFN_sf"/>
</dbReference>
<accession>A0A915P2K7</accession>
<evidence type="ECO:0000256" key="10">
    <source>
        <dbReference type="ARBA" id="ARBA00023180"/>
    </source>
</evidence>
<evidence type="ECO:0000256" key="5">
    <source>
        <dbReference type="ARBA" id="ARBA00022692"/>
    </source>
</evidence>
<evidence type="ECO:0000313" key="17">
    <source>
        <dbReference type="Proteomes" id="UP000887560"/>
    </source>
</evidence>
<evidence type="ECO:0000256" key="1">
    <source>
        <dbReference type="ARBA" id="ARBA00004141"/>
    </source>
</evidence>
<protein>
    <recommendedName>
        <fullName evidence="13">Profilin</fullName>
    </recommendedName>
</protein>
<evidence type="ECO:0000256" key="14">
    <source>
        <dbReference type="SAM" id="Phobius"/>
    </source>
</evidence>
<comment type="similarity">
    <text evidence="2">Belongs to the glutamate-gated ion channel (TC 1.A.10.1) family.</text>
</comment>
<evidence type="ECO:0000256" key="6">
    <source>
        <dbReference type="ARBA" id="ARBA00022989"/>
    </source>
</evidence>
<keyword evidence="6 14" id="KW-1133">Transmembrane helix</keyword>
<evidence type="ECO:0000256" key="9">
    <source>
        <dbReference type="ARBA" id="ARBA00023170"/>
    </source>
</evidence>
<dbReference type="Proteomes" id="UP000887560">
    <property type="component" value="Unplaced"/>
</dbReference>
<feature type="transmembrane region" description="Helical" evidence="14">
    <location>
        <begin position="735"/>
        <end position="754"/>
    </location>
</feature>
<reference evidence="18" key="1">
    <citation type="submission" date="2022-11" db="UniProtKB">
        <authorList>
            <consortium name="WormBaseParasite"/>
        </authorList>
    </citation>
    <scope>IDENTIFICATION</scope>
</reference>
<feature type="domain" description="Ionotropic glutamate receptor L-glutamate and glycine-binding" evidence="16">
    <location>
        <begin position="506"/>
        <end position="562"/>
    </location>
</feature>